<proteinExistence type="predicted"/>
<evidence type="ECO:0000256" key="3">
    <source>
        <dbReference type="ARBA" id="ARBA00023125"/>
    </source>
</evidence>
<keyword evidence="5" id="KW-0175">Coiled coil</keyword>
<dbReference type="Pfam" id="PF00072">
    <property type="entry name" value="Response_reg"/>
    <property type="match status" value="1"/>
</dbReference>
<keyword evidence="2" id="KW-0902">Two-component regulatory system</keyword>
<dbReference type="PANTHER" id="PTHR48111:SF40">
    <property type="entry name" value="PHOSPHATE REGULON TRANSCRIPTIONAL REGULATORY PROTEIN PHOB"/>
    <property type="match status" value="1"/>
</dbReference>
<accession>A0A1W1HFT5</accession>
<protein>
    <submittedName>
        <fullName evidence="7">Response regulator receiver domain protein (CheY-like)</fullName>
    </submittedName>
</protein>
<feature type="coiled-coil region" evidence="5">
    <location>
        <begin position="107"/>
        <end position="134"/>
    </location>
</feature>
<sequence length="142" mass="16311">MNTRLLLVDDEEEFVDTLAERLALRNFQVTRAYSGERALQLCNDKNFDVILLDIMMPGISGIDVLKKIHQKMPLTQVIMLTGHATVKNAIEGMKQGAFDFLLKPADMELLTSKITEAVEIKQKHEERIRKAEMENIINRRGW</sequence>
<keyword evidence="3" id="KW-0238">DNA-binding</keyword>
<evidence type="ECO:0000313" key="7">
    <source>
        <dbReference type="EMBL" id="SLM31273.1"/>
    </source>
</evidence>
<evidence type="ECO:0000256" key="1">
    <source>
        <dbReference type="ARBA" id="ARBA00022553"/>
    </source>
</evidence>
<feature type="modified residue" description="4-aspartylphosphate" evidence="4">
    <location>
        <position position="53"/>
    </location>
</feature>
<dbReference type="GO" id="GO:0006355">
    <property type="term" value="P:regulation of DNA-templated transcription"/>
    <property type="evidence" value="ECO:0007669"/>
    <property type="project" value="TreeGrafter"/>
</dbReference>
<dbReference type="PANTHER" id="PTHR48111">
    <property type="entry name" value="REGULATOR OF RPOS"/>
    <property type="match status" value="1"/>
</dbReference>
<evidence type="ECO:0000313" key="8">
    <source>
        <dbReference type="Proteomes" id="UP000191931"/>
    </source>
</evidence>
<dbReference type="STRING" id="1246637.MTBBW1_300004"/>
<dbReference type="GO" id="GO:0005829">
    <property type="term" value="C:cytosol"/>
    <property type="evidence" value="ECO:0007669"/>
    <property type="project" value="TreeGrafter"/>
</dbReference>
<dbReference type="OrthoDB" id="9788090at2"/>
<dbReference type="RefSeq" id="WP_080799861.1">
    <property type="nucleotide sequence ID" value="NZ_LT828541.1"/>
</dbReference>
<feature type="domain" description="Response regulatory" evidence="6">
    <location>
        <begin position="4"/>
        <end position="118"/>
    </location>
</feature>
<dbReference type="InterPro" id="IPR039420">
    <property type="entry name" value="WalR-like"/>
</dbReference>
<evidence type="ECO:0000256" key="4">
    <source>
        <dbReference type="PROSITE-ProRule" id="PRU00169"/>
    </source>
</evidence>
<keyword evidence="1 4" id="KW-0597">Phosphoprotein</keyword>
<dbReference type="GO" id="GO:0032993">
    <property type="term" value="C:protein-DNA complex"/>
    <property type="evidence" value="ECO:0007669"/>
    <property type="project" value="TreeGrafter"/>
</dbReference>
<dbReference type="AlphaFoldDB" id="A0A1W1HFT5"/>
<dbReference type="InterPro" id="IPR011006">
    <property type="entry name" value="CheY-like_superfamily"/>
</dbReference>
<evidence type="ECO:0000256" key="5">
    <source>
        <dbReference type="SAM" id="Coils"/>
    </source>
</evidence>
<keyword evidence="8" id="KW-1185">Reference proteome</keyword>
<dbReference type="SMART" id="SM00448">
    <property type="entry name" value="REC"/>
    <property type="match status" value="1"/>
</dbReference>
<dbReference type="InterPro" id="IPR001789">
    <property type="entry name" value="Sig_transdc_resp-reg_receiver"/>
</dbReference>
<dbReference type="GO" id="GO:0000156">
    <property type="term" value="F:phosphorelay response regulator activity"/>
    <property type="evidence" value="ECO:0007669"/>
    <property type="project" value="TreeGrafter"/>
</dbReference>
<gene>
    <name evidence="7" type="ORF">MTBBW1_300004</name>
</gene>
<dbReference type="PROSITE" id="PS50110">
    <property type="entry name" value="RESPONSE_REGULATORY"/>
    <property type="match status" value="1"/>
</dbReference>
<evidence type="ECO:0000259" key="6">
    <source>
        <dbReference type="PROSITE" id="PS50110"/>
    </source>
</evidence>
<reference evidence="7 8" key="1">
    <citation type="submission" date="2017-03" db="EMBL/GenBank/DDBJ databases">
        <authorList>
            <person name="Afonso C.L."/>
            <person name="Miller P.J."/>
            <person name="Scott M.A."/>
            <person name="Spackman E."/>
            <person name="Goraichik I."/>
            <person name="Dimitrov K.M."/>
            <person name="Suarez D.L."/>
            <person name="Swayne D.E."/>
        </authorList>
    </citation>
    <scope>NUCLEOTIDE SEQUENCE [LARGE SCALE GENOMIC DNA]</scope>
    <source>
        <strain evidence="7">PRJEB14757</strain>
    </source>
</reference>
<dbReference type="SUPFAM" id="SSF52172">
    <property type="entry name" value="CheY-like"/>
    <property type="match status" value="1"/>
</dbReference>
<organism evidence="7 8">
    <name type="scientific">Desulfamplus magnetovallimortis</name>
    <dbReference type="NCBI Taxonomy" id="1246637"/>
    <lineage>
        <taxon>Bacteria</taxon>
        <taxon>Pseudomonadati</taxon>
        <taxon>Thermodesulfobacteriota</taxon>
        <taxon>Desulfobacteria</taxon>
        <taxon>Desulfobacterales</taxon>
        <taxon>Desulfobacteraceae</taxon>
        <taxon>Desulfamplus</taxon>
    </lineage>
</organism>
<dbReference type="GO" id="GO:0000976">
    <property type="term" value="F:transcription cis-regulatory region binding"/>
    <property type="evidence" value="ECO:0007669"/>
    <property type="project" value="TreeGrafter"/>
</dbReference>
<dbReference type="EMBL" id="FWEV01000224">
    <property type="protein sequence ID" value="SLM31273.1"/>
    <property type="molecule type" value="Genomic_DNA"/>
</dbReference>
<evidence type="ECO:0000256" key="2">
    <source>
        <dbReference type="ARBA" id="ARBA00023012"/>
    </source>
</evidence>
<dbReference type="Proteomes" id="UP000191931">
    <property type="component" value="Unassembled WGS sequence"/>
</dbReference>
<dbReference type="Gene3D" id="3.40.50.2300">
    <property type="match status" value="1"/>
</dbReference>
<name>A0A1W1HFT5_9BACT</name>